<sequence>MVLLSGAKQGSKDEPRESFGGEKGRTLATLAFGEPLTPFADSHYASVTTTFDIGETQQEMQLVLIPGTGGVAAGYWPPCPSPVRAMKRAHGHQ</sequence>
<reference evidence="2 3" key="1">
    <citation type="journal article" date="2014" name="PLoS Genet.">
        <title>Phylogenetically driven sequencing of extremely halophilic archaea reveals strategies for static and dynamic osmo-response.</title>
        <authorList>
            <person name="Becker E.A."/>
            <person name="Seitzer P.M."/>
            <person name="Tritt A."/>
            <person name="Larsen D."/>
            <person name="Krusor M."/>
            <person name="Yao A.I."/>
            <person name="Wu D."/>
            <person name="Madern D."/>
            <person name="Eisen J.A."/>
            <person name="Darling A.E."/>
            <person name="Facciotti M.T."/>
        </authorList>
    </citation>
    <scope>NUCLEOTIDE SEQUENCE [LARGE SCALE GENOMIC DNA]</scope>
    <source>
        <strain evidence="2 3">ATCC 33799</strain>
    </source>
</reference>
<accession>M0K5S7</accession>
<keyword evidence="3" id="KW-1185">Reference proteome</keyword>
<gene>
    <name evidence="2" type="ORF">C435_12940</name>
</gene>
<proteinExistence type="predicted"/>
<name>M0K5S7_9EURY</name>
<comment type="caution">
    <text evidence="2">The sequence shown here is derived from an EMBL/GenBank/DDBJ whole genome shotgun (WGS) entry which is preliminary data.</text>
</comment>
<evidence type="ECO:0000313" key="3">
    <source>
        <dbReference type="Proteomes" id="UP000011687"/>
    </source>
</evidence>
<evidence type="ECO:0000256" key="1">
    <source>
        <dbReference type="SAM" id="MobiDB-lite"/>
    </source>
</evidence>
<evidence type="ECO:0000313" key="2">
    <source>
        <dbReference type="EMBL" id="EMA16747.1"/>
    </source>
</evidence>
<dbReference type="AlphaFoldDB" id="M0K5S7"/>
<feature type="compositionally biased region" description="Basic and acidic residues" evidence="1">
    <location>
        <begin position="10"/>
        <end position="23"/>
    </location>
</feature>
<dbReference type="Proteomes" id="UP000011687">
    <property type="component" value="Unassembled WGS sequence"/>
</dbReference>
<organism evidence="2 3">
    <name type="scientific">Haloarcula marismortui ATCC 33799</name>
    <dbReference type="NCBI Taxonomy" id="662475"/>
    <lineage>
        <taxon>Archaea</taxon>
        <taxon>Methanobacteriati</taxon>
        <taxon>Methanobacteriota</taxon>
        <taxon>Stenosarchaea group</taxon>
        <taxon>Halobacteria</taxon>
        <taxon>Halobacteriales</taxon>
        <taxon>Haloarculaceae</taxon>
        <taxon>Haloarcula</taxon>
    </lineage>
</organism>
<protein>
    <submittedName>
        <fullName evidence="2">Uncharacterized protein</fullName>
    </submittedName>
</protein>
<dbReference type="EMBL" id="AOLS01000062">
    <property type="protein sequence ID" value="EMA16747.1"/>
    <property type="molecule type" value="Genomic_DNA"/>
</dbReference>
<dbReference type="RefSeq" id="WP_007189457.1">
    <property type="nucleotide sequence ID" value="NZ_AOLS01000062.1"/>
</dbReference>
<feature type="region of interest" description="Disordered" evidence="1">
    <location>
        <begin position="1"/>
        <end position="23"/>
    </location>
</feature>